<reference evidence="1" key="1">
    <citation type="journal article" date="2020" name="Mol. Plant Microbe Interact.">
        <title>Genome Sequence of the Biocontrol Agent Coniothyrium minitans strain Conio (IMI 134523).</title>
        <authorList>
            <person name="Patel D."/>
            <person name="Shittu T.A."/>
            <person name="Baroncelli R."/>
            <person name="Muthumeenakshi S."/>
            <person name="Osborne T.H."/>
            <person name="Janganan T.K."/>
            <person name="Sreenivasaprasad S."/>
        </authorList>
    </citation>
    <scope>NUCLEOTIDE SEQUENCE</scope>
    <source>
        <strain evidence="1">Conio</strain>
    </source>
</reference>
<organism evidence="1 2">
    <name type="scientific">Paraphaeosphaeria minitans</name>
    <dbReference type="NCBI Taxonomy" id="565426"/>
    <lineage>
        <taxon>Eukaryota</taxon>
        <taxon>Fungi</taxon>
        <taxon>Dikarya</taxon>
        <taxon>Ascomycota</taxon>
        <taxon>Pezizomycotina</taxon>
        <taxon>Dothideomycetes</taxon>
        <taxon>Pleosporomycetidae</taxon>
        <taxon>Pleosporales</taxon>
        <taxon>Massarineae</taxon>
        <taxon>Didymosphaeriaceae</taxon>
        <taxon>Paraphaeosphaeria</taxon>
    </lineage>
</organism>
<sequence>MVTLGRWAPVLLASVSQRHIPAASPLSALPILVQPRPSSPVQDAPDKPVDCQIRLVRFPTLPRRILCAGRAPGRKG</sequence>
<dbReference type="OrthoDB" id="10474914at2759"/>
<name>A0A9P6GNW0_9PLEO</name>
<keyword evidence="2" id="KW-1185">Reference proteome</keyword>
<dbReference type="EMBL" id="WJXW01000003">
    <property type="protein sequence ID" value="KAF9738828.1"/>
    <property type="molecule type" value="Genomic_DNA"/>
</dbReference>
<comment type="caution">
    <text evidence="1">The sequence shown here is derived from an EMBL/GenBank/DDBJ whole genome shotgun (WGS) entry which is preliminary data.</text>
</comment>
<gene>
    <name evidence="1" type="ORF">PMIN01_04111</name>
</gene>
<evidence type="ECO:0000313" key="2">
    <source>
        <dbReference type="Proteomes" id="UP000756921"/>
    </source>
</evidence>
<protein>
    <submittedName>
        <fullName evidence="1">Uncharacterized protein</fullName>
    </submittedName>
</protein>
<dbReference type="AlphaFoldDB" id="A0A9P6GNW0"/>
<dbReference type="Proteomes" id="UP000756921">
    <property type="component" value="Unassembled WGS sequence"/>
</dbReference>
<evidence type="ECO:0000313" key="1">
    <source>
        <dbReference type="EMBL" id="KAF9738828.1"/>
    </source>
</evidence>
<accession>A0A9P6GNW0</accession>
<proteinExistence type="predicted"/>